<feature type="transmembrane region" description="Helical" evidence="7">
    <location>
        <begin position="55"/>
        <end position="74"/>
    </location>
</feature>
<evidence type="ECO:0000256" key="2">
    <source>
        <dbReference type="ARBA" id="ARBA00006824"/>
    </source>
</evidence>
<feature type="transmembrane region" description="Helical" evidence="7">
    <location>
        <begin position="95"/>
        <end position="114"/>
    </location>
</feature>
<evidence type="ECO:0000256" key="1">
    <source>
        <dbReference type="ARBA" id="ARBA00004141"/>
    </source>
</evidence>
<dbReference type="CTD" id="4358"/>
<dbReference type="GeneID" id="105263463"/>
<accession>A0A9R1SVS8</accession>
<dbReference type="GO" id="GO:1901858">
    <property type="term" value="P:regulation of mitochondrial DNA metabolic process"/>
    <property type="evidence" value="ECO:0007669"/>
    <property type="project" value="TreeGrafter"/>
</dbReference>
<dbReference type="OrthoDB" id="430207at2759"/>
<name>A0A9R1SVS8_9HYME</name>
<keyword evidence="3 7" id="KW-0812">Transmembrane</keyword>
<protein>
    <recommendedName>
        <fullName evidence="6">Mitochondrial inner membrane protein Mpv17</fullName>
    </recommendedName>
</protein>
<keyword evidence="5 7" id="KW-0472">Membrane</keyword>
<evidence type="ECO:0000256" key="6">
    <source>
        <dbReference type="ARBA" id="ARBA00049743"/>
    </source>
</evidence>
<comment type="subcellular location">
    <subcellularLocation>
        <location evidence="1">Membrane</location>
        <topology evidence="1">Multi-pass membrane protein</topology>
    </subcellularLocation>
</comment>
<dbReference type="GO" id="GO:0016020">
    <property type="term" value="C:membrane"/>
    <property type="evidence" value="ECO:0007669"/>
    <property type="project" value="UniProtKB-SubCell"/>
</dbReference>
<reference evidence="9" key="1">
    <citation type="submission" date="2025-08" db="UniProtKB">
        <authorList>
            <consortium name="RefSeq"/>
        </authorList>
    </citation>
    <scope>IDENTIFICATION</scope>
    <source>
        <strain evidence="9">USDA-PBARC FA_bdor</strain>
        <tissue evidence="9">Whole organism</tissue>
    </source>
</reference>
<evidence type="ECO:0000256" key="3">
    <source>
        <dbReference type="ARBA" id="ARBA00022692"/>
    </source>
</evidence>
<feature type="transmembrane region" description="Helical" evidence="7">
    <location>
        <begin position="144"/>
        <end position="166"/>
    </location>
</feature>
<sequence>MSQLLNLYRHLLGKYPFRVQAIQAGALMALGDQIAQNLVEGRNFEEIDYSRTMKFYAIGFCIGGPTTFTWYRLLDKHIGSKGGLVAAKKVACDQLLFAPCFIGVLLSSIGFMQGNSLNSVREKLQKEYLDILRNNYKVWPMVQMINFAFVPLQYQVLVVQSVAVLWNSYVSYRTNRDVIKKTDS</sequence>
<dbReference type="Pfam" id="PF04117">
    <property type="entry name" value="Mpv17_PMP22"/>
    <property type="match status" value="1"/>
</dbReference>
<evidence type="ECO:0000256" key="5">
    <source>
        <dbReference type="ARBA" id="ARBA00023136"/>
    </source>
</evidence>
<evidence type="ECO:0000313" key="8">
    <source>
        <dbReference type="Proteomes" id="UP000694866"/>
    </source>
</evidence>
<dbReference type="AlphaFoldDB" id="A0A9R1SVS8"/>
<dbReference type="PANTHER" id="PTHR11266">
    <property type="entry name" value="PEROXISOMAL MEMBRANE PROTEIN 2, PXMP2 MPV17"/>
    <property type="match status" value="1"/>
</dbReference>
<keyword evidence="8" id="KW-1185">Reference proteome</keyword>
<dbReference type="PANTHER" id="PTHR11266:SF17">
    <property type="entry name" value="PROTEIN MPV17"/>
    <property type="match status" value="1"/>
</dbReference>
<comment type="similarity">
    <text evidence="2 7">Belongs to the peroxisomal membrane protein PXMP2/4 family.</text>
</comment>
<dbReference type="KEGG" id="fas:105263463"/>
<gene>
    <name evidence="9" type="primary">Mpv17</name>
</gene>
<evidence type="ECO:0000256" key="7">
    <source>
        <dbReference type="RuleBase" id="RU363053"/>
    </source>
</evidence>
<organism evidence="8 9">
    <name type="scientific">Fopius arisanus</name>
    <dbReference type="NCBI Taxonomy" id="64838"/>
    <lineage>
        <taxon>Eukaryota</taxon>
        <taxon>Metazoa</taxon>
        <taxon>Ecdysozoa</taxon>
        <taxon>Arthropoda</taxon>
        <taxon>Hexapoda</taxon>
        <taxon>Insecta</taxon>
        <taxon>Pterygota</taxon>
        <taxon>Neoptera</taxon>
        <taxon>Endopterygota</taxon>
        <taxon>Hymenoptera</taxon>
        <taxon>Apocrita</taxon>
        <taxon>Ichneumonoidea</taxon>
        <taxon>Braconidae</taxon>
        <taxon>Opiinae</taxon>
        <taxon>Fopius</taxon>
    </lineage>
</organism>
<dbReference type="RefSeq" id="XP_011297995.1">
    <property type="nucleotide sequence ID" value="XM_011299693.1"/>
</dbReference>
<dbReference type="GO" id="GO:0015267">
    <property type="term" value="F:channel activity"/>
    <property type="evidence" value="ECO:0007669"/>
    <property type="project" value="TreeGrafter"/>
</dbReference>
<keyword evidence="4 7" id="KW-1133">Transmembrane helix</keyword>
<evidence type="ECO:0000256" key="4">
    <source>
        <dbReference type="ARBA" id="ARBA00022989"/>
    </source>
</evidence>
<dbReference type="GO" id="GO:0005739">
    <property type="term" value="C:mitochondrion"/>
    <property type="evidence" value="ECO:0007669"/>
    <property type="project" value="TreeGrafter"/>
</dbReference>
<dbReference type="InterPro" id="IPR007248">
    <property type="entry name" value="Mpv17_PMP22"/>
</dbReference>
<evidence type="ECO:0000313" key="9">
    <source>
        <dbReference type="RefSeq" id="XP_011297995.1"/>
    </source>
</evidence>
<proteinExistence type="inferred from homology"/>
<dbReference type="Proteomes" id="UP000694866">
    <property type="component" value="Unplaced"/>
</dbReference>